<dbReference type="GO" id="GO:0046872">
    <property type="term" value="F:metal ion binding"/>
    <property type="evidence" value="ECO:0007669"/>
    <property type="project" value="UniProtKB-KW"/>
</dbReference>
<evidence type="ECO:0000256" key="16">
    <source>
        <dbReference type="ARBA" id="ARBA00047493"/>
    </source>
</evidence>
<comment type="pathway">
    <text evidence="2">Cofactor biosynthesis; tetrahydrofolate biosynthesis; 7,8-dihydrofolate from 2-amino-4-hydroxy-6-hydroxymethyl-7,8-dihydropteridine diphosphate and 4-aminobenzoate: step 2/2.</text>
</comment>
<evidence type="ECO:0000256" key="7">
    <source>
        <dbReference type="ARBA" id="ARBA00013025"/>
    </source>
</evidence>
<evidence type="ECO:0000256" key="9">
    <source>
        <dbReference type="ARBA" id="ARBA00022598"/>
    </source>
</evidence>
<dbReference type="GO" id="GO:0005524">
    <property type="term" value="F:ATP binding"/>
    <property type="evidence" value="ECO:0007669"/>
    <property type="project" value="UniProtKB-KW"/>
</dbReference>
<comment type="catalytic activity">
    <reaction evidence="17">
        <text>7,8-dihydropteroate + L-glutamate + ATP = 7,8-dihydrofolate + ADP + phosphate + H(+)</text>
        <dbReference type="Rhea" id="RHEA:23584"/>
        <dbReference type="ChEBI" id="CHEBI:15378"/>
        <dbReference type="ChEBI" id="CHEBI:17839"/>
        <dbReference type="ChEBI" id="CHEBI:29985"/>
        <dbReference type="ChEBI" id="CHEBI:30616"/>
        <dbReference type="ChEBI" id="CHEBI:43474"/>
        <dbReference type="ChEBI" id="CHEBI:57451"/>
        <dbReference type="ChEBI" id="CHEBI:456216"/>
        <dbReference type="EC" id="6.3.2.12"/>
    </reaction>
</comment>
<evidence type="ECO:0000256" key="11">
    <source>
        <dbReference type="ARBA" id="ARBA00022741"/>
    </source>
</evidence>
<dbReference type="EC" id="6.3.2.17" evidence="7"/>
<feature type="domain" description="Mur ligase central" evidence="20">
    <location>
        <begin position="250"/>
        <end position="386"/>
    </location>
</feature>
<evidence type="ECO:0000256" key="1">
    <source>
        <dbReference type="ARBA" id="ARBA00001946"/>
    </source>
</evidence>
<name>A0AAW9HM42_9ACTO</name>
<keyword evidence="10" id="KW-0479">Metal-binding</keyword>
<comment type="caution">
    <text evidence="21">The sequence shown here is derived from an EMBL/GenBank/DDBJ whole genome shotgun (WGS) entry which is preliminary data.</text>
</comment>
<comment type="similarity">
    <text evidence="4">Belongs to the folylpolyglutamate synthase family.</text>
</comment>
<evidence type="ECO:0000256" key="5">
    <source>
        <dbReference type="ARBA" id="ARBA00011245"/>
    </source>
</evidence>
<evidence type="ECO:0000256" key="4">
    <source>
        <dbReference type="ARBA" id="ARBA00008276"/>
    </source>
</evidence>
<comment type="pathway">
    <text evidence="3">Cofactor biosynthesis; tetrahydrofolylpolyglutamate biosynthesis.</text>
</comment>
<dbReference type="GO" id="GO:0008841">
    <property type="term" value="F:dihydrofolate synthase activity"/>
    <property type="evidence" value="ECO:0007669"/>
    <property type="project" value="UniProtKB-EC"/>
</dbReference>
<dbReference type="Pfam" id="PF02875">
    <property type="entry name" value="Mur_ligase_C"/>
    <property type="match status" value="1"/>
</dbReference>
<dbReference type="InterPro" id="IPR001645">
    <property type="entry name" value="Folylpolyglutamate_synth"/>
</dbReference>
<protein>
    <recommendedName>
        <fullName evidence="8">Dihydrofolate synthase/folylpolyglutamate synthase</fullName>
        <ecNumber evidence="6">6.3.2.12</ecNumber>
        <ecNumber evidence="7">6.3.2.17</ecNumber>
    </recommendedName>
    <alternativeName>
        <fullName evidence="15">Tetrahydrofolylpolyglutamate synthase</fullName>
    </alternativeName>
</protein>
<dbReference type="InterPro" id="IPR036565">
    <property type="entry name" value="Mur-like_cat_sf"/>
</dbReference>
<dbReference type="InterPro" id="IPR004101">
    <property type="entry name" value="Mur_ligase_C"/>
</dbReference>
<gene>
    <name evidence="21" type="ORF">R6G74_00695</name>
</gene>
<dbReference type="InterPro" id="IPR018109">
    <property type="entry name" value="Folylpolyglutamate_synth_CS"/>
</dbReference>
<sequence>MGTNNAKHDGTGHNGMGYDDAQNYRERELEQAGDFGPEETSEAPDAGEPRDPEGARDLEEPRDPEESREAELDAALTEVLSSGLFGDEAVIREVKQSPNPIIELADTTAEEARVEAIYRDILTRAPEHKVQPSLERVQMCLDLLGNPHHSYRCVHVTGTNGKTSTARMIEALLREHGLRTGRFTSPHLVSVRERIAIDGHNISRADFIQAWEDVAPFVELVDQRSQAEGGPRMSFFEVFVVMAYVAFAAAPIDVAVVEVGMGGRWDATNVIDGDVAVLTPIALDHERWLGHTIAQIAGEKVGIIKPGASVVSAAQPEDAAVAIAQAAHQARAHVSVYGEDIEVLGRETAVGGQLMTVRTPAARYDDIPLALRGSYQAENAALALTAVEAFFGGRALSGDVVEHALMAVTSPGRLEVVRTSPTVLVDAAHNPHGAAHTAAALEEYYPGRRVGVLAMMADKDVEGTLGQFEPVLDAVVVTDMPGERAMDAEELAELAREVFGEDRVRVERDLLAAIDEAAGWAEAEAGEELATPVVAVLGSVYLAGMARQIMGKGTPDEAPTE</sequence>
<dbReference type="InterPro" id="IPR036615">
    <property type="entry name" value="Mur_ligase_C_dom_sf"/>
</dbReference>
<feature type="compositionally biased region" description="Basic and acidic residues" evidence="18">
    <location>
        <begin position="1"/>
        <end position="11"/>
    </location>
</feature>
<keyword evidence="14" id="KW-0289">Folate biosynthesis</keyword>
<dbReference type="GO" id="GO:0005737">
    <property type="term" value="C:cytoplasm"/>
    <property type="evidence" value="ECO:0007669"/>
    <property type="project" value="TreeGrafter"/>
</dbReference>
<evidence type="ECO:0000256" key="14">
    <source>
        <dbReference type="ARBA" id="ARBA00022909"/>
    </source>
</evidence>
<accession>A0AAW9HM42</accession>
<dbReference type="PROSITE" id="PS01012">
    <property type="entry name" value="FOLYLPOLYGLU_SYNT_2"/>
    <property type="match status" value="1"/>
</dbReference>
<dbReference type="EMBL" id="JAWNFV010000001">
    <property type="protein sequence ID" value="MDY5139838.1"/>
    <property type="molecule type" value="Genomic_DNA"/>
</dbReference>
<evidence type="ECO:0000256" key="3">
    <source>
        <dbReference type="ARBA" id="ARBA00005150"/>
    </source>
</evidence>
<reference evidence="21" key="1">
    <citation type="submission" date="2023-10" db="EMBL/GenBank/DDBJ databases">
        <title>Whole Genome based description of the genera Actinobaculum and Actinotignum reveals a complex phylogenetic relationship within the species included in the genus Actinotignum.</title>
        <authorList>
            <person name="Jensen C.S."/>
            <person name="Dargis R."/>
            <person name="Kemp M."/>
            <person name="Christensen J.J."/>
        </authorList>
    </citation>
    <scope>NUCLEOTIDE SEQUENCE</scope>
    <source>
        <strain evidence="21">SLA_B245</strain>
    </source>
</reference>
<evidence type="ECO:0000256" key="2">
    <source>
        <dbReference type="ARBA" id="ARBA00004799"/>
    </source>
</evidence>
<feature type="region of interest" description="Disordered" evidence="18">
    <location>
        <begin position="1"/>
        <end position="72"/>
    </location>
</feature>
<dbReference type="GO" id="GO:0046656">
    <property type="term" value="P:folic acid biosynthetic process"/>
    <property type="evidence" value="ECO:0007669"/>
    <property type="project" value="UniProtKB-KW"/>
</dbReference>
<evidence type="ECO:0000313" key="22">
    <source>
        <dbReference type="Proteomes" id="UP001288320"/>
    </source>
</evidence>
<evidence type="ECO:0000256" key="10">
    <source>
        <dbReference type="ARBA" id="ARBA00022723"/>
    </source>
</evidence>
<evidence type="ECO:0000256" key="15">
    <source>
        <dbReference type="ARBA" id="ARBA00030592"/>
    </source>
</evidence>
<feature type="domain" description="Mur ligase C-terminal" evidence="19">
    <location>
        <begin position="412"/>
        <end position="524"/>
    </location>
</feature>
<keyword evidence="11" id="KW-0547">Nucleotide-binding</keyword>
<dbReference type="GO" id="GO:0004326">
    <property type="term" value="F:tetrahydrofolylpolyglutamate synthase activity"/>
    <property type="evidence" value="ECO:0007669"/>
    <property type="project" value="UniProtKB-EC"/>
</dbReference>
<evidence type="ECO:0000256" key="13">
    <source>
        <dbReference type="ARBA" id="ARBA00022842"/>
    </source>
</evidence>
<dbReference type="Proteomes" id="UP001288320">
    <property type="component" value="Unassembled WGS sequence"/>
</dbReference>
<dbReference type="SUPFAM" id="SSF53623">
    <property type="entry name" value="MurD-like peptide ligases, catalytic domain"/>
    <property type="match status" value="1"/>
</dbReference>
<evidence type="ECO:0000256" key="6">
    <source>
        <dbReference type="ARBA" id="ARBA00013023"/>
    </source>
</evidence>
<dbReference type="Gene3D" id="3.40.1190.10">
    <property type="entry name" value="Mur-like, catalytic domain"/>
    <property type="match status" value="1"/>
</dbReference>
<comment type="catalytic activity">
    <reaction evidence="16">
        <text>(6S)-5,6,7,8-tetrahydrofolyl-(gamma-L-Glu)(n) + L-glutamate + ATP = (6S)-5,6,7,8-tetrahydrofolyl-(gamma-L-Glu)(n+1) + ADP + phosphate + H(+)</text>
        <dbReference type="Rhea" id="RHEA:10580"/>
        <dbReference type="Rhea" id="RHEA-COMP:14738"/>
        <dbReference type="Rhea" id="RHEA-COMP:14740"/>
        <dbReference type="ChEBI" id="CHEBI:15378"/>
        <dbReference type="ChEBI" id="CHEBI:29985"/>
        <dbReference type="ChEBI" id="CHEBI:30616"/>
        <dbReference type="ChEBI" id="CHEBI:43474"/>
        <dbReference type="ChEBI" id="CHEBI:141005"/>
        <dbReference type="ChEBI" id="CHEBI:456216"/>
        <dbReference type="EC" id="6.3.2.17"/>
    </reaction>
</comment>
<proteinExistence type="inferred from homology"/>
<organism evidence="21 22">
    <name type="scientific">Actinotignum timonense</name>
    <dbReference type="NCBI Taxonomy" id="1870995"/>
    <lineage>
        <taxon>Bacteria</taxon>
        <taxon>Bacillati</taxon>
        <taxon>Actinomycetota</taxon>
        <taxon>Actinomycetes</taxon>
        <taxon>Actinomycetales</taxon>
        <taxon>Actinomycetaceae</taxon>
        <taxon>Actinotignum</taxon>
    </lineage>
</organism>
<dbReference type="FunFam" id="3.40.1190.10:FF:000004">
    <property type="entry name" value="Dihydrofolate synthase/folylpolyglutamate synthase"/>
    <property type="match status" value="1"/>
</dbReference>
<evidence type="ECO:0000259" key="20">
    <source>
        <dbReference type="Pfam" id="PF08245"/>
    </source>
</evidence>
<dbReference type="SUPFAM" id="SSF53244">
    <property type="entry name" value="MurD-like peptide ligases, peptide-binding domain"/>
    <property type="match status" value="1"/>
</dbReference>
<dbReference type="NCBIfam" id="TIGR01499">
    <property type="entry name" value="folC"/>
    <property type="match status" value="1"/>
</dbReference>
<evidence type="ECO:0000313" key="21">
    <source>
        <dbReference type="EMBL" id="MDY5139838.1"/>
    </source>
</evidence>
<dbReference type="AlphaFoldDB" id="A0AAW9HM42"/>
<dbReference type="Gene3D" id="3.90.190.20">
    <property type="entry name" value="Mur ligase, C-terminal domain"/>
    <property type="match status" value="1"/>
</dbReference>
<dbReference type="EC" id="6.3.2.12" evidence="6"/>
<dbReference type="PANTHER" id="PTHR11136:SF0">
    <property type="entry name" value="DIHYDROFOLATE SYNTHETASE-RELATED"/>
    <property type="match status" value="1"/>
</dbReference>
<dbReference type="Pfam" id="PF08245">
    <property type="entry name" value="Mur_ligase_M"/>
    <property type="match status" value="1"/>
</dbReference>
<dbReference type="RefSeq" id="WP_320752997.1">
    <property type="nucleotide sequence ID" value="NZ_JAWNFV010000001.1"/>
</dbReference>
<evidence type="ECO:0000256" key="18">
    <source>
        <dbReference type="SAM" id="MobiDB-lite"/>
    </source>
</evidence>
<feature type="compositionally biased region" description="Basic and acidic residues" evidence="18">
    <location>
        <begin position="47"/>
        <end position="71"/>
    </location>
</feature>
<comment type="subunit">
    <text evidence="5">Monomer.</text>
</comment>
<evidence type="ECO:0000256" key="12">
    <source>
        <dbReference type="ARBA" id="ARBA00022840"/>
    </source>
</evidence>
<dbReference type="PANTHER" id="PTHR11136">
    <property type="entry name" value="FOLYLPOLYGLUTAMATE SYNTHASE-RELATED"/>
    <property type="match status" value="1"/>
</dbReference>
<keyword evidence="13" id="KW-0460">Magnesium</keyword>
<keyword evidence="9 21" id="KW-0436">Ligase</keyword>
<evidence type="ECO:0000256" key="17">
    <source>
        <dbReference type="ARBA" id="ARBA00049161"/>
    </source>
</evidence>
<dbReference type="InterPro" id="IPR013221">
    <property type="entry name" value="Mur_ligase_cen"/>
</dbReference>
<comment type="cofactor">
    <cofactor evidence="1">
        <name>Mg(2+)</name>
        <dbReference type="ChEBI" id="CHEBI:18420"/>
    </cofactor>
</comment>
<evidence type="ECO:0000259" key="19">
    <source>
        <dbReference type="Pfam" id="PF02875"/>
    </source>
</evidence>
<evidence type="ECO:0000256" key="8">
    <source>
        <dbReference type="ARBA" id="ARBA00019357"/>
    </source>
</evidence>
<keyword evidence="12" id="KW-0067">ATP-binding</keyword>